<dbReference type="AlphaFoldDB" id="A0A9D5AZN6"/>
<dbReference type="Proteomes" id="UP001058974">
    <property type="component" value="Chromosome 3"/>
</dbReference>
<feature type="compositionally biased region" description="Basic residues" evidence="1">
    <location>
        <begin position="164"/>
        <end position="176"/>
    </location>
</feature>
<evidence type="ECO:0000313" key="2">
    <source>
        <dbReference type="EMBL" id="KAI5424449.1"/>
    </source>
</evidence>
<accession>A0A9D5AZN6</accession>
<protein>
    <submittedName>
        <fullName evidence="2">Uncharacterized protein</fullName>
    </submittedName>
</protein>
<name>A0A9D5AZN6_PEA</name>
<evidence type="ECO:0000256" key="1">
    <source>
        <dbReference type="SAM" id="MobiDB-lite"/>
    </source>
</evidence>
<comment type="caution">
    <text evidence="2">The sequence shown here is derived from an EMBL/GenBank/DDBJ whole genome shotgun (WGS) entry which is preliminary data.</text>
</comment>
<dbReference type="EMBL" id="JAMSHJ010000003">
    <property type="protein sequence ID" value="KAI5424449.1"/>
    <property type="molecule type" value="Genomic_DNA"/>
</dbReference>
<feature type="region of interest" description="Disordered" evidence="1">
    <location>
        <begin position="130"/>
        <end position="182"/>
    </location>
</feature>
<sequence length="182" mass="20690">MDLFLVNRSRAGIGYYSGACNEQGLFKSGGFIHDDQLEEKDAAILEEDAGDLNNFIIPGGVCHNWVTVGVPTVVHKSLLFLKPIEHNDRTSSPDFEFPVFEADEDGVEGIPDEISRLLEQEKKITQLHLENQQNSQLGHYQKKRKKEKKERGGCKTKSKEIQIKRKRNKERNKKNSTLKVPS</sequence>
<gene>
    <name evidence="2" type="ORF">KIW84_030586</name>
</gene>
<organism evidence="2 3">
    <name type="scientific">Pisum sativum</name>
    <name type="common">Garden pea</name>
    <name type="synonym">Lathyrus oleraceus</name>
    <dbReference type="NCBI Taxonomy" id="3888"/>
    <lineage>
        <taxon>Eukaryota</taxon>
        <taxon>Viridiplantae</taxon>
        <taxon>Streptophyta</taxon>
        <taxon>Embryophyta</taxon>
        <taxon>Tracheophyta</taxon>
        <taxon>Spermatophyta</taxon>
        <taxon>Magnoliopsida</taxon>
        <taxon>eudicotyledons</taxon>
        <taxon>Gunneridae</taxon>
        <taxon>Pentapetalae</taxon>
        <taxon>rosids</taxon>
        <taxon>fabids</taxon>
        <taxon>Fabales</taxon>
        <taxon>Fabaceae</taxon>
        <taxon>Papilionoideae</taxon>
        <taxon>50 kb inversion clade</taxon>
        <taxon>NPAAA clade</taxon>
        <taxon>Hologalegina</taxon>
        <taxon>IRL clade</taxon>
        <taxon>Fabeae</taxon>
        <taxon>Lathyrus</taxon>
    </lineage>
</organism>
<proteinExistence type="predicted"/>
<evidence type="ECO:0000313" key="3">
    <source>
        <dbReference type="Proteomes" id="UP001058974"/>
    </source>
</evidence>
<dbReference type="Gramene" id="Psat03G0058600-T1">
    <property type="protein sequence ID" value="KAI5424449.1"/>
    <property type="gene ID" value="KIW84_030586"/>
</dbReference>
<keyword evidence="3" id="KW-1185">Reference proteome</keyword>
<feature type="compositionally biased region" description="Basic and acidic residues" evidence="1">
    <location>
        <begin position="149"/>
        <end position="163"/>
    </location>
</feature>
<reference evidence="2 3" key="1">
    <citation type="journal article" date="2022" name="Nat. Genet.">
        <title>Improved pea reference genome and pan-genome highlight genomic features and evolutionary characteristics.</title>
        <authorList>
            <person name="Yang T."/>
            <person name="Liu R."/>
            <person name="Luo Y."/>
            <person name="Hu S."/>
            <person name="Wang D."/>
            <person name="Wang C."/>
            <person name="Pandey M.K."/>
            <person name="Ge S."/>
            <person name="Xu Q."/>
            <person name="Li N."/>
            <person name="Li G."/>
            <person name="Huang Y."/>
            <person name="Saxena R.K."/>
            <person name="Ji Y."/>
            <person name="Li M."/>
            <person name="Yan X."/>
            <person name="He Y."/>
            <person name="Liu Y."/>
            <person name="Wang X."/>
            <person name="Xiang C."/>
            <person name="Varshney R.K."/>
            <person name="Ding H."/>
            <person name="Gao S."/>
            <person name="Zong X."/>
        </authorList>
    </citation>
    <scope>NUCLEOTIDE SEQUENCE [LARGE SCALE GENOMIC DNA]</scope>
    <source>
        <strain evidence="2 3">cv. Zhongwan 6</strain>
    </source>
</reference>